<comment type="caution">
    <text evidence="1">The sequence shown here is derived from an EMBL/GenBank/DDBJ whole genome shotgun (WGS) entry which is preliminary data.</text>
</comment>
<reference evidence="1 2" key="1">
    <citation type="submission" date="2016-06" db="EMBL/GenBank/DDBJ databases">
        <title>Genome sequence of endosymbiont of Candidatus Endolucinida thiodiazotropha.</title>
        <authorList>
            <person name="Poehlein A."/>
            <person name="Koenig S."/>
            <person name="Heiden S.E."/>
            <person name="Thuermer A."/>
            <person name="Voget S."/>
            <person name="Daniel R."/>
            <person name="Markert S."/>
            <person name="Gros O."/>
            <person name="Schweder T."/>
        </authorList>
    </citation>
    <scope>NUCLEOTIDE SEQUENCE [LARGE SCALE GENOMIC DNA]</scope>
    <source>
        <strain evidence="1 2">COS</strain>
    </source>
</reference>
<evidence type="ECO:0000313" key="1">
    <source>
        <dbReference type="EMBL" id="ODJ89127.1"/>
    </source>
</evidence>
<evidence type="ECO:0000313" key="2">
    <source>
        <dbReference type="Proteomes" id="UP000094769"/>
    </source>
</evidence>
<accession>A0A7Z1AGN8</accession>
<name>A0A7Z1AGN8_9GAMM</name>
<protein>
    <submittedName>
        <fullName evidence="1">Uncharacterized protein</fullName>
    </submittedName>
</protein>
<keyword evidence="2" id="KW-1185">Reference proteome</keyword>
<dbReference type="OrthoDB" id="9951586at2"/>
<proteinExistence type="predicted"/>
<gene>
    <name evidence="1" type="ORF">CODIS_07400</name>
</gene>
<sequence>MNEQGVFYSWEQACDYVGDSRFLHELEEFYFHFNGFASVEVESGTFDRVYVDGYLKLYATDVNELKKNLPVTYSSAIIDHNITINGVVRDDLFQKFLVFDEELLIGDGKGGMDNEFNYPADMHFNHDDLNRVCDTYGIQRPHSEPQSKPIVVKDEVTLQVIGALACMLAMNNDLEASLHNQRHISEIIIDDLFIMLSGMGIEVDGKQKFLYEKLISEGVKSIIEG</sequence>
<organism evidence="1 2">
    <name type="scientific">Candidatus Thiodiazotropha endolucinida</name>
    <dbReference type="NCBI Taxonomy" id="1655433"/>
    <lineage>
        <taxon>Bacteria</taxon>
        <taxon>Pseudomonadati</taxon>
        <taxon>Pseudomonadota</taxon>
        <taxon>Gammaproteobacteria</taxon>
        <taxon>Chromatiales</taxon>
        <taxon>Sedimenticolaceae</taxon>
        <taxon>Candidatus Thiodiazotropha</taxon>
    </lineage>
</organism>
<dbReference type="AlphaFoldDB" id="A0A7Z1AGN8"/>
<dbReference type="Proteomes" id="UP000094769">
    <property type="component" value="Unassembled WGS sequence"/>
</dbReference>
<dbReference type="RefSeq" id="WP_069121349.1">
    <property type="nucleotide sequence ID" value="NZ_MARB01000003.1"/>
</dbReference>
<dbReference type="EMBL" id="MARB01000003">
    <property type="protein sequence ID" value="ODJ89127.1"/>
    <property type="molecule type" value="Genomic_DNA"/>
</dbReference>